<evidence type="ECO:0000256" key="1">
    <source>
        <dbReference type="ARBA" id="ARBA00023152"/>
    </source>
</evidence>
<dbReference type="InterPro" id="IPR001345">
    <property type="entry name" value="PG/BPGM_mutase_AS"/>
</dbReference>
<dbReference type="AlphaFoldDB" id="A0A7W8AJB5"/>
<organism evidence="5 6">
    <name type="scientific">Pseudochrobactrum saccharolyticum</name>
    <dbReference type="NCBI Taxonomy" id="354352"/>
    <lineage>
        <taxon>Bacteria</taxon>
        <taxon>Pseudomonadati</taxon>
        <taxon>Pseudomonadota</taxon>
        <taxon>Alphaproteobacteria</taxon>
        <taxon>Hyphomicrobiales</taxon>
        <taxon>Brucellaceae</taxon>
        <taxon>Pseudochrobactrum</taxon>
    </lineage>
</organism>
<name>A0A7W8AJB5_9HYPH</name>
<evidence type="ECO:0000256" key="4">
    <source>
        <dbReference type="PIRSR" id="PIRSR613078-2"/>
    </source>
</evidence>
<keyword evidence="1" id="KW-0324">Glycolysis</keyword>
<dbReference type="CDD" id="cd07067">
    <property type="entry name" value="HP_PGM_like"/>
    <property type="match status" value="1"/>
</dbReference>
<feature type="binding site" evidence="4">
    <location>
        <position position="78"/>
    </location>
    <ligand>
        <name>substrate</name>
    </ligand>
</feature>
<dbReference type="Pfam" id="PF00300">
    <property type="entry name" value="His_Phos_1"/>
    <property type="match status" value="1"/>
</dbReference>
<evidence type="ECO:0000313" key="6">
    <source>
        <dbReference type="Proteomes" id="UP000531231"/>
    </source>
</evidence>
<comment type="caution">
    <text evidence="5">The sequence shown here is derived from an EMBL/GenBank/DDBJ whole genome shotgun (WGS) entry which is preliminary data.</text>
</comment>
<evidence type="ECO:0000256" key="3">
    <source>
        <dbReference type="PIRSR" id="PIRSR613078-1"/>
    </source>
</evidence>
<feature type="binding site" evidence="4">
    <location>
        <begin position="25"/>
        <end position="32"/>
    </location>
    <ligand>
        <name>substrate</name>
    </ligand>
</feature>
<dbReference type="RefSeq" id="WP_210307601.1">
    <property type="nucleotide sequence ID" value="NZ_JACHIL010000002.1"/>
</dbReference>
<dbReference type="GO" id="GO:0016791">
    <property type="term" value="F:phosphatase activity"/>
    <property type="evidence" value="ECO:0007669"/>
    <property type="project" value="TreeGrafter"/>
</dbReference>
<dbReference type="GO" id="GO:0005737">
    <property type="term" value="C:cytoplasm"/>
    <property type="evidence" value="ECO:0007669"/>
    <property type="project" value="TreeGrafter"/>
</dbReference>
<dbReference type="GO" id="GO:0004619">
    <property type="term" value="F:phosphoglycerate mutase activity"/>
    <property type="evidence" value="ECO:0007669"/>
    <property type="project" value="UniProtKB-EC"/>
</dbReference>
<dbReference type="SUPFAM" id="SSF53254">
    <property type="entry name" value="Phosphoglycerate mutase-like"/>
    <property type="match status" value="1"/>
</dbReference>
<dbReference type="PROSITE" id="PS00175">
    <property type="entry name" value="PG_MUTASE"/>
    <property type="match status" value="1"/>
</dbReference>
<evidence type="ECO:0000256" key="2">
    <source>
        <dbReference type="ARBA" id="ARBA00023235"/>
    </source>
</evidence>
<feature type="active site" description="Proton donor/acceptor" evidence="3">
    <location>
        <position position="104"/>
    </location>
</feature>
<keyword evidence="2 5" id="KW-0413">Isomerase</keyword>
<sequence>MSILITAKTKQPWTQEQSNVIYLVRHGQTIFNAAARWQGQVDSPLTALGLRQAAAAGITLRKNIISDNIALFSSPLGRAHSTAKIIAEKLGKPDKIILDPRLMEIGMGSWEGLTDYEIEQEWPNARDGLERHEWFFHSPDGESFEDMSARVQDVLTTIEEHQAQIKIIVSHGVTGRIIRSIYANIPRNEALKLEVPQDVLFGLSGDGTIERIAYDI</sequence>
<reference evidence="5 6" key="1">
    <citation type="submission" date="2020-08" db="EMBL/GenBank/DDBJ databases">
        <title>Genomic Encyclopedia of Type Strains, Phase IV (KMG-IV): sequencing the most valuable type-strain genomes for metagenomic binning, comparative biology and taxonomic classification.</title>
        <authorList>
            <person name="Goeker M."/>
        </authorList>
    </citation>
    <scope>NUCLEOTIDE SEQUENCE [LARGE SCALE GENOMIC DNA]</scope>
    <source>
        <strain evidence="5 6">DSM 25620</strain>
    </source>
</reference>
<dbReference type="SMART" id="SM00855">
    <property type="entry name" value="PGAM"/>
    <property type="match status" value="1"/>
</dbReference>
<feature type="active site" description="Tele-phosphohistidine intermediate" evidence="3">
    <location>
        <position position="26"/>
    </location>
</feature>
<dbReference type="PANTHER" id="PTHR48100:SF1">
    <property type="entry name" value="HISTIDINE PHOSPHATASE FAMILY PROTEIN-RELATED"/>
    <property type="match status" value="1"/>
</dbReference>
<dbReference type="EMBL" id="JACHIL010000002">
    <property type="protein sequence ID" value="MBB5090924.1"/>
    <property type="molecule type" value="Genomic_DNA"/>
</dbReference>
<dbReference type="PANTHER" id="PTHR48100">
    <property type="entry name" value="BROAD-SPECIFICITY PHOSPHATASE YOR283W-RELATED"/>
    <property type="match status" value="1"/>
</dbReference>
<protein>
    <submittedName>
        <fullName evidence="5">Putative phosphoglycerate mutase</fullName>
        <ecNumber evidence="5">5.4.2.12</ecNumber>
    </submittedName>
</protein>
<dbReference type="Gene3D" id="3.40.50.1240">
    <property type="entry name" value="Phosphoglycerate mutase-like"/>
    <property type="match status" value="1"/>
</dbReference>
<accession>A0A7W8AJB5</accession>
<evidence type="ECO:0000313" key="5">
    <source>
        <dbReference type="EMBL" id="MBB5090924.1"/>
    </source>
</evidence>
<proteinExistence type="predicted"/>
<dbReference type="EC" id="5.4.2.12" evidence="5"/>
<dbReference type="InterPro" id="IPR013078">
    <property type="entry name" value="His_Pase_superF_clade-1"/>
</dbReference>
<dbReference type="Proteomes" id="UP000531231">
    <property type="component" value="Unassembled WGS sequence"/>
</dbReference>
<dbReference type="PIRSF" id="PIRSF000709">
    <property type="entry name" value="6PFK_2-Ptase"/>
    <property type="match status" value="1"/>
</dbReference>
<dbReference type="InterPro" id="IPR029033">
    <property type="entry name" value="His_PPase_superfam"/>
</dbReference>
<dbReference type="InterPro" id="IPR050275">
    <property type="entry name" value="PGM_Phosphatase"/>
</dbReference>
<keyword evidence="6" id="KW-1185">Reference proteome</keyword>
<gene>
    <name evidence="5" type="ORF">HNQ68_001448</name>
</gene>